<reference evidence="5 6" key="1">
    <citation type="submission" date="2021-09" db="EMBL/GenBank/DDBJ databases">
        <title>Genomic insights and catalytic innovation underlie evolution of tropane alkaloids biosynthesis.</title>
        <authorList>
            <person name="Wang Y.-J."/>
            <person name="Tian T."/>
            <person name="Huang J.-P."/>
            <person name="Huang S.-X."/>
        </authorList>
    </citation>
    <scope>NUCLEOTIDE SEQUENCE [LARGE SCALE GENOMIC DNA]</scope>
    <source>
        <strain evidence="5">KIB-2018</strain>
        <tissue evidence="5">Leaf</tissue>
    </source>
</reference>
<dbReference type="AlphaFoldDB" id="A0AAV8T6E6"/>
<proteinExistence type="inferred from homology"/>
<name>A0AAV8T6E6_9ROSI</name>
<evidence type="ECO:0000313" key="5">
    <source>
        <dbReference type="EMBL" id="KAJ8762257.1"/>
    </source>
</evidence>
<evidence type="ECO:0000256" key="3">
    <source>
        <dbReference type="ARBA" id="ARBA00023445"/>
    </source>
</evidence>
<dbReference type="SUPFAM" id="SSF51735">
    <property type="entry name" value="NAD(P)-binding Rossmann-fold domains"/>
    <property type="match status" value="1"/>
</dbReference>
<dbReference type="PANTHER" id="PTHR10366:SF819">
    <property type="entry name" value="REDUCTASE, PUTATIVE-RELATED"/>
    <property type="match status" value="1"/>
</dbReference>
<dbReference type="EMBL" id="JAIWQS010000006">
    <property type="protein sequence ID" value="KAJ8762257.1"/>
    <property type="molecule type" value="Genomic_DNA"/>
</dbReference>
<evidence type="ECO:0000313" key="6">
    <source>
        <dbReference type="Proteomes" id="UP001159364"/>
    </source>
</evidence>
<dbReference type="Proteomes" id="UP001159364">
    <property type="component" value="Linkage Group LG06"/>
</dbReference>
<comment type="similarity">
    <text evidence="3">Belongs to the NAD(P)-dependent epimerase/dehydratase family. Dihydroflavonol-4-reductase subfamily.</text>
</comment>
<sequence length="345" mass="38379">MAGRELVCVTGAGGYLASWLVKFLLEKRYVVHGTVRDPCDDKNSHLKALEYASENLQLYKADLLDYEGLYAAIEGCDGVFHVATPVSAPVANPEVEIVEPAVVGARNVVNACVKAKVKKVVVVSSVAAIIRNPNWSKDHVLDEECWSSFDNSKPRTGWDWYDVSKTSAEQEAVGYADRNELNLVTVCPSLIIGPMLQPKINSSSNFLLLLFGKSNLGEFYHSSSSSSSAAANDDEQMDNEKIDFGSIGLVDVRDAAESLLLVYEKADARGRYICNSYVVRVEDVVEKMKKLYPNYNYPKSYNEDIAWPKLSSKKLQALGWTYRTLEDTIIDSFNNYVDRGELTKK</sequence>
<accession>A0AAV8T6E6</accession>
<feature type="domain" description="NAD-dependent epimerase/dehydratase" evidence="4">
    <location>
        <begin position="7"/>
        <end position="218"/>
    </location>
</feature>
<dbReference type="Pfam" id="PF01370">
    <property type="entry name" value="Epimerase"/>
    <property type="match status" value="1"/>
</dbReference>
<organism evidence="5 6">
    <name type="scientific">Erythroxylum novogranatense</name>
    <dbReference type="NCBI Taxonomy" id="1862640"/>
    <lineage>
        <taxon>Eukaryota</taxon>
        <taxon>Viridiplantae</taxon>
        <taxon>Streptophyta</taxon>
        <taxon>Embryophyta</taxon>
        <taxon>Tracheophyta</taxon>
        <taxon>Spermatophyta</taxon>
        <taxon>Magnoliopsida</taxon>
        <taxon>eudicotyledons</taxon>
        <taxon>Gunneridae</taxon>
        <taxon>Pentapetalae</taxon>
        <taxon>rosids</taxon>
        <taxon>fabids</taxon>
        <taxon>Malpighiales</taxon>
        <taxon>Erythroxylaceae</taxon>
        <taxon>Erythroxylum</taxon>
    </lineage>
</organism>
<dbReference type="CDD" id="cd08958">
    <property type="entry name" value="FR_SDR_e"/>
    <property type="match status" value="1"/>
</dbReference>
<protein>
    <recommendedName>
        <fullName evidence="4">NAD-dependent epimerase/dehydratase domain-containing protein</fullName>
    </recommendedName>
</protein>
<dbReference type="Gene3D" id="3.40.50.720">
    <property type="entry name" value="NAD(P)-binding Rossmann-like Domain"/>
    <property type="match status" value="1"/>
</dbReference>
<keyword evidence="6" id="KW-1185">Reference proteome</keyword>
<comment type="caution">
    <text evidence="5">The sequence shown here is derived from an EMBL/GenBank/DDBJ whole genome shotgun (WGS) entry which is preliminary data.</text>
</comment>
<dbReference type="FunFam" id="3.40.50.720:FF:000085">
    <property type="entry name" value="Dihydroflavonol reductase"/>
    <property type="match status" value="1"/>
</dbReference>
<gene>
    <name evidence="5" type="ORF">K2173_007413</name>
</gene>
<keyword evidence="1" id="KW-0521">NADP</keyword>
<evidence type="ECO:0000259" key="4">
    <source>
        <dbReference type="Pfam" id="PF01370"/>
    </source>
</evidence>
<evidence type="ECO:0000256" key="2">
    <source>
        <dbReference type="ARBA" id="ARBA00023002"/>
    </source>
</evidence>
<dbReference type="PANTHER" id="PTHR10366">
    <property type="entry name" value="NAD DEPENDENT EPIMERASE/DEHYDRATASE"/>
    <property type="match status" value="1"/>
</dbReference>
<keyword evidence="2" id="KW-0560">Oxidoreductase</keyword>
<dbReference type="GO" id="GO:0016616">
    <property type="term" value="F:oxidoreductase activity, acting on the CH-OH group of donors, NAD or NADP as acceptor"/>
    <property type="evidence" value="ECO:0007669"/>
    <property type="project" value="TreeGrafter"/>
</dbReference>
<evidence type="ECO:0000256" key="1">
    <source>
        <dbReference type="ARBA" id="ARBA00022857"/>
    </source>
</evidence>
<dbReference type="InterPro" id="IPR001509">
    <property type="entry name" value="Epimerase_deHydtase"/>
</dbReference>
<dbReference type="InterPro" id="IPR036291">
    <property type="entry name" value="NAD(P)-bd_dom_sf"/>
</dbReference>
<dbReference type="InterPro" id="IPR050425">
    <property type="entry name" value="NAD(P)_dehydrat-like"/>
</dbReference>